<reference evidence="11" key="1">
    <citation type="journal article" date="2020" name="bioRxiv">
        <title>Chromosome-level reference genome of the European wasp spider Argiope bruennichi: a resource for studies on range expansion and evolutionary adaptation.</title>
        <authorList>
            <person name="Sheffer M.M."/>
            <person name="Hoppe A."/>
            <person name="Krehenwinkel H."/>
            <person name="Uhl G."/>
            <person name="Kuss A.W."/>
            <person name="Jensen L."/>
            <person name="Jensen C."/>
            <person name="Gillespie R.G."/>
            <person name="Hoff K.J."/>
            <person name="Prost S."/>
        </authorList>
    </citation>
    <scope>NUCLEOTIDE SEQUENCE</scope>
</reference>
<dbReference type="CDD" id="cd06186">
    <property type="entry name" value="NOX_Duox_like_FAD_NADP"/>
    <property type="match status" value="2"/>
</dbReference>
<dbReference type="InterPro" id="IPR002048">
    <property type="entry name" value="EF_hand_dom"/>
</dbReference>
<evidence type="ECO:0000256" key="2">
    <source>
        <dbReference type="ARBA" id="ARBA00022827"/>
    </source>
</evidence>
<dbReference type="InterPro" id="IPR013112">
    <property type="entry name" value="FAD-bd_8"/>
</dbReference>
<evidence type="ECO:0000256" key="5">
    <source>
        <dbReference type="ARBA" id="ARBA00023002"/>
    </source>
</evidence>
<dbReference type="PROSITE" id="PS51384">
    <property type="entry name" value="FAD_FR"/>
    <property type="match status" value="1"/>
</dbReference>
<dbReference type="AlphaFoldDB" id="A0A8T0FXM2"/>
<dbReference type="GO" id="GO:0043020">
    <property type="term" value="C:NADPH oxidase complex"/>
    <property type="evidence" value="ECO:0007669"/>
    <property type="project" value="TreeGrafter"/>
</dbReference>
<dbReference type="Proteomes" id="UP000807504">
    <property type="component" value="Unassembled WGS sequence"/>
</dbReference>
<keyword evidence="8" id="KW-1133">Transmembrane helix</keyword>
<name>A0A8T0FXM2_ARGBR</name>
<evidence type="ECO:0000256" key="1">
    <source>
        <dbReference type="ARBA" id="ARBA00022630"/>
    </source>
</evidence>
<dbReference type="InterPro" id="IPR017938">
    <property type="entry name" value="Riboflavin_synthase-like_b-brl"/>
</dbReference>
<dbReference type="EMBL" id="JABXBU010000001">
    <property type="protein sequence ID" value="KAF8795844.1"/>
    <property type="molecule type" value="Genomic_DNA"/>
</dbReference>
<feature type="compositionally biased region" description="Basic residues" evidence="7">
    <location>
        <begin position="687"/>
        <end position="700"/>
    </location>
</feature>
<dbReference type="PROSITE" id="PS00018">
    <property type="entry name" value="EF_HAND_1"/>
    <property type="match status" value="3"/>
</dbReference>
<dbReference type="InterPro" id="IPR013121">
    <property type="entry name" value="Fe_red_NAD-bd_6"/>
</dbReference>
<dbReference type="InterPro" id="IPR039261">
    <property type="entry name" value="FNR_nucleotide-bd"/>
</dbReference>
<keyword evidence="4" id="KW-0521">NADP</keyword>
<dbReference type="Pfam" id="PF13499">
    <property type="entry name" value="EF-hand_7"/>
    <property type="match status" value="1"/>
</dbReference>
<dbReference type="SUPFAM" id="SSF63380">
    <property type="entry name" value="Riboflavin synthase domain-like"/>
    <property type="match status" value="1"/>
</dbReference>
<dbReference type="PRINTS" id="PR00450">
    <property type="entry name" value="RECOVERIN"/>
</dbReference>
<reference evidence="11" key="2">
    <citation type="submission" date="2020-06" db="EMBL/GenBank/DDBJ databases">
        <authorList>
            <person name="Sheffer M."/>
        </authorList>
    </citation>
    <scope>NUCLEOTIDE SEQUENCE</scope>
</reference>
<feature type="domain" description="EF-hand" evidence="9">
    <location>
        <begin position="77"/>
        <end position="112"/>
    </location>
</feature>
<dbReference type="GO" id="GO:0016175">
    <property type="term" value="F:superoxide-generating NAD(P)H oxidase activity"/>
    <property type="evidence" value="ECO:0007669"/>
    <property type="project" value="TreeGrafter"/>
</dbReference>
<feature type="domain" description="FAD-binding FR-type" evidence="10">
    <location>
        <begin position="422"/>
        <end position="533"/>
    </location>
</feature>
<dbReference type="FunFam" id="3.40.50.80:FF:000012">
    <property type="entry name" value="NADPH oxidase, isoform B"/>
    <property type="match status" value="1"/>
</dbReference>
<keyword evidence="12" id="KW-1185">Reference proteome</keyword>
<feature type="coiled-coil region" evidence="6">
    <location>
        <begin position="723"/>
        <end position="757"/>
    </location>
</feature>
<dbReference type="Gene3D" id="3.40.50.80">
    <property type="entry name" value="Nucleotide-binding domain of ferredoxin-NADP reductase (FNR) module"/>
    <property type="match status" value="1"/>
</dbReference>
<dbReference type="CDD" id="cd00051">
    <property type="entry name" value="EFh"/>
    <property type="match status" value="2"/>
</dbReference>
<dbReference type="GO" id="GO:0006952">
    <property type="term" value="P:defense response"/>
    <property type="evidence" value="ECO:0007669"/>
    <property type="project" value="TreeGrafter"/>
</dbReference>
<evidence type="ECO:0000256" key="7">
    <source>
        <dbReference type="SAM" id="MobiDB-lite"/>
    </source>
</evidence>
<feature type="compositionally biased region" description="Polar residues" evidence="7">
    <location>
        <begin position="619"/>
        <end position="642"/>
    </location>
</feature>
<accession>A0A8T0FXM2</accession>
<keyword evidence="1" id="KW-0285">Flavoprotein</keyword>
<keyword evidence="6" id="KW-0175">Coiled coil</keyword>
<dbReference type="SUPFAM" id="SSF47473">
    <property type="entry name" value="EF-hand"/>
    <property type="match status" value="1"/>
</dbReference>
<feature type="domain" description="EF-hand" evidence="9">
    <location>
        <begin position="157"/>
        <end position="192"/>
    </location>
</feature>
<evidence type="ECO:0000259" key="10">
    <source>
        <dbReference type="PROSITE" id="PS51384"/>
    </source>
</evidence>
<keyword evidence="8" id="KW-0472">Membrane</keyword>
<evidence type="ECO:0000313" key="12">
    <source>
        <dbReference type="Proteomes" id="UP000807504"/>
    </source>
</evidence>
<dbReference type="SFLD" id="SFLDG01169">
    <property type="entry name" value="NADPH_oxidase_subgroup_(NOX)"/>
    <property type="match status" value="1"/>
</dbReference>
<feature type="domain" description="EF-hand" evidence="9">
    <location>
        <begin position="113"/>
        <end position="148"/>
    </location>
</feature>
<protein>
    <submittedName>
        <fullName evidence="11">NADPH oxidase 5 like protein</fullName>
    </submittedName>
</protein>
<dbReference type="InterPro" id="IPR017927">
    <property type="entry name" value="FAD-bd_FR_type"/>
</dbReference>
<dbReference type="Pfam" id="PF08022">
    <property type="entry name" value="FAD_binding_8"/>
    <property type="match status" value="1"/>
</dbReference>
<feature type="region of interest" description="Disordered" evidence="7">
    <location>
        <begin position="619"/>
        <end position="653"/>
    </location>
</feature>
<sequence length="992" mass="114330">MFDLDGPREGDTGSENNEKRRRFFRGTDVLPPILERSQTAKGLTPENLETLEKIFQNAVGDKKEIDLQSFKKVTQSKNMFFVERIFNVFDADKSGTVSLEEFMRVMRCFAKQSPAEKLRYLFDVYDINNDGYIEFNELRSVISECMKENGLQFGEEETDELTRMLFEDADTDGSGTITFTEFKNQLERQPAFMENLTLSIERWLLPPMKTKSRSKSSTSLFSCRKIRWRHIRNNWTSVVYLLLYFLINILLFTTRAYEYREDNTFVILARACGQCLNFNCAFIVMLVLRQSLTWLRTHGFAQYFPIDQHLYYHKLTGIVILIFSVWHTAMHVSNFNILTEKTNKTLPEFLTSTHLGIGWVGGAACLTGWILLLILIVMYILLPPPALFCVLTCLILHGPHFWKWFLGPALLFLIELIVRISRNLSSSKVAYVQQGVLLPSKVTHLVIKRPPKFDYRPGDYVYINIPTIANFEWHPFTISSAPELDDVIWLHIRGVGEWTNSLYSYFQREDREAVLSDELVKNLSDPANSLKNESLVSRGFIYHSSCTETPPGLDIPKNCSLLSARIMDKDDISVSEKHSSKGSEIRLELNDSSFLNPTFYPDNLNQSVIEMGKDDNTFKYSNNGSNESITGKDTTSPPHWQRTSFTSFSTSRAIQQKNKEDIRSMLAEHSRHPTGEELFSSDSRLSVKSRRPPKGRRKSVRVSMAKQGLRRCQTVIVMPTVSEDDEEEVKTELEKDAQAMEAEVEDLKREVEVENVVVSQKPLRVFLDGPYGSPTRHIFQVRHAVLIATGIGVTPFASILQSVMYHYRKSKHTCPNCSHKWSDPMPVSNVHLKKVDFFWLNRNQRCFEWFVNLLSELEVEQAQLKEKDRFLDIHMYITSALHRNDMKAVGLQMALDLLYKKEKRDLITGLKSRTQPGRPDWNKVFTSIAEQRKGKVTVFFCGPNQLAKTLQAKCDEFGGPINKVKIITHRTILDAKTYIIMLHFILEVQIHF</sequence>
<dbReference type="InterPro" id="IPR011992">
    <property type="entry name" value="EF-hand-dom_pair"/>
</dbReference>
<dbReference type="GO" id="GO:0005509">
    <property type="term" value="F:calcium ion binding"/>
    <property type="evidence" value="ECO:0007669"/>
    <property type="project" value="InterPro"/>
</dbReference>
<dbReference type="SMART" id="SM00054">
    <property type="entry name" value="EFh"/>
    <property type="match status" value="3"/>
</dbReference>
<dbReference type="PROSITE" id="PS50222">
    <property type="entry name" value="EF_HAND_2"/>
    <property type="match status" value="3"/>
</dbReference>
<dbReference type="InterPro" id="IPR050369">
    <property type="entry name" value="RBOH/FRE"/>
</dbReference>
<gene>
    <name evidence="11" type="ORF">HNY73_000296</name>
</gene>
<evidence type="ECO:0000256" key="3">
    <source>
        <dbReference type="ARBA" id="ARBA00022837"/>
    </source>
</evidence>
<dbReference type="Pfam" id="PF00036">
    <property type="entry name" value="EF-hand_1"/>
    <property type="match status" value="1"/>
</dbReference>
<organism evidence="11 12">
    <name type="scientific">Argiope bruennichi</name>
    <name type="common">Wasp spider</name>
    <name type="synonym">Aranea bruennichi</name>
    <dbReference type="NCBI Taxonomy" id="94029"/>
    <lineage>
        <taxon>Eukaryota</taxon>
        <taxon>Metazoa</taxon>
        <taxon>Ecdysozoa</taxon>
        <taxon>Arthropoda</taxon>
        <taxon>Chelicerata</taxon>
        <taxon>Arachnida</taxon>
        <taxon>Araneae</taxon>
        <taxon>Araneomorphae</taxon>
        <taxon>Entelegynae</taxon>
        <taxon>Araneoidea</taxon>
        <taxon>Araneidae</taxon>
        <taxon>Argiope</taxon>
    </lineage>
</organism>
<dbReference type="InterPro" id="IPR018247">
    <property type="entry name" value="EF_Hand_1_Ca_BS"/>
</dbReference>
<feature type="transmembrane region" description="Helical" evidence="8">
    <location>
        <begin position="359"/>
        <end position="381"/>
    </location>
</feature>
<keyword evidence="8" id="KW-0812">Transmembrane</keyword>
<feature type="transmembrane region" description="Helical" evidence="8">
    <location>
        <begin position="315"/>
        <end position="338"/>
    </location>
</feature>
<dbReference type="Gene3D" id="1.10.238.10">
    <property type="entry name" value="EF-hand"/>
    <property type="match status" value="1"/>
</dbReference>
<comment type="caution">
    <text evidence="11">The sequence shown here is derived from an EMBL/GenBank/DDBJ whole genome shotgun (WGS) entry which is preliminary data.</text>
</comment>
<dbReference type="Pfam" id="PF08030">
    <property type="entry name" value="NAD_binding_6"/>
    <property type="match status" value="1"/>
</dbReference>
<evidence type="ECO:0000256" key="6">
    <source>
        <dbReference type="SAM" id="Coils"/>
    </source>
</evidence>
<evidence type="ECO:0000256" key="4">
    <source>
        <dbReference type="ARBA" id="ARBA00022857"/>
    </source>
</evidence>
<proteinExistence type="predicted"/>
<dbReference type="FunFam" id="2.40.30.10:FF:000056">
    <property type="entry name" value="NADPH oxidase 5"/>
    <property type="match status" value="1"/>
</dbReference>
<dbReference type="SUPFAM" id="SSF52343">
    <property type="entry name" value="Ferredoxin reductase-like, C-terminal NADP-linked domain"/>
    <property type="match status" value="1"/>
</dbReference>
<dbReference type="PANTHER" id="PTHR11972:SF58">
    <property type="entry name" value="NADPH OXIDASE 5"/>
    <property type="match status" value="1"/>
</dbReference>
<keyword evidence="3" id="KW-0106">Calcium</keyword>
<feature type="region of interest" description="Disordered" evidence="7">
    <location>
        <begin position="669"/>
        <end position="701"/>
    </location>
</feature>
<keyword evidence="5" id="KW-0560">Oxidoreductase</keyword>
<feature type="transmembrane region" description="Helical" evidence="8">
    <location>
        <begin position="265"/>
        <end position="288"/>
    </location>
</feature>
<feature type="compositionally biased region" description="Basic and acidic residues" evidence="7">
    <location>
        <begin position="1"/>
        <end position="11"/>
    </location>
</feature>
<keyword evidence="2" id="KW-0274">FAD</keyword>
<dbReference type="Gene3D" id="2.40.30.10">
    <property type="entry name" value="Translation factors"/>
    <property type="match status" value="1"/>
</dbReference>
<evidence type="ECO:0000256" key="8">
    <source>
        <dbReference type="SAM" id="Phobius"/>
    </source>
</evidence>
<evidence type="ECO:0000313" key="11">
    <source>
        <dbReference type="EMBL" id="KAF8795844.1"/>
    </source>
</evidence>
<feature type="region of interest" description="Disordered" evidence="7">
    <location>
        <begin position="1"/>
        <end position="21"/>
    </location>
</feature>
<dbReference type="PANTHER" id="PTHR11972">
    <property type="entry name" value="NADPH OXIDASE"/>
    <property type="match status" value="1"/>
</dbReference>
<dbReference type="GO" id="GO:0042554">
    <property type="term" value="P:superoxide anion generation"/>
    <property type="evidence" value="ECO:0007669"/>
    <property type="project" value="TreeGrafter"/>
</dbReference>
<evidence type="ECO:0000259" key="9">
    <source>
        <dbReference type="PROSITE" id="PS50222"/>
    </source>
</evidence>
<feature type="transmembrane region" description="Helical" evidence="8">
    <location>
        <begin position="235"/>
        <end position="253"/>
    </location>
</feature>